<feature type="transmembrane region" description="Helical" evidence="2">
    <location>
        <begin position="119"/>
        <end position="140"/>
    </location>
</feature>
<dbReference type="PANTHER" id="PTHR31970:SF9">
    <property type="entry name" value="MOLYBDATE TRANSPORTER 2"/>
    <property type="match status" value="1"/>
</dbReference>
<feature type="transmembrane region" description="Helical" evidence="2">
    <location>
        <begin position="180"/>
        <end position="200"/>
    </location>
</feature>
<feature type="region of interest" description="Disordered" evidence="1">
    <location>
        <begin position="482"/>
        <end position="508"/>
    </location>
</feature>
<dbReference type="InterPro" id="IPR031563">
    <property type="entry name" value="MOT1/MOT2"/>
</dbReference>
<evidence type="ECO:0000256" key="2">
    <source>
        <dbReference type="SAM" id="Phobius"/>
    </source>
</evidence>
<keyword evidence="2" id="KW-0812">Transmembrane</keyword>
<feature type="transmembrane region" description="Helical" evidence="2">
    <location>
        <begin position="431"/>
        <end position="463"/>
    </location>
</feature>
<dbReference type="OrthoDB" id="5402974at2759"/>
<feature type="compositionally biased region" description="Basic residues" evidence="1">
    <location>
        <begin position="303"/>
        <end position="316"/>
    </location>
</feature>
<keyword evidence="4" id="KW-1185">Reference proteome</keyword>
<dbReference type="Proteomes" id="UP001165085">
    <property type="component" value="Unassembled WGS sequence"/>
</dbReference>
<feature type="transmembrane region" description="Helical" evidence="2">
    <location>
        <begin position="146"/>
        <end position="168"/>
    </location>
</feature>
<keyword evidence="2" id="KW-0472">Membrane</keyword>
<dbReference type="AlphaFoldDB" id="A0A9W7B3S2"/>
<evidence type="ECO:0000313" key="4">
    <source>
        <dbReference type="Proteomes" id="UP001165085"/>
    </source>
</evidence>
<feature type="transmembrane region" description="Helical" evidence="2">
    <location>
        <begin position="279"/>
        <end position="298"/>
    </location>
</feature>
<proteinExistence type="predicted"/>
<keyword evidence="2" id="KW-1133">Transmembrane helix</keyword>
<accession>A0A9W7B3S2</accession>
<feature type="compositionally biased region" description="Acidic residues" evidence="1">
    <location>
        <begin position="498"/>
        <end position="508"/>
    </location>
</feature>
<feature type="region of interest" description="Disordered" evidence="1">
    <location>
        <begin position="300"/>
        <end position="319"/>
    </location>
</feature>
<comment type="caution">
    <text evidence="3">The sequence shown here is derived from an EMBL/GenBank/DDBJ whole genome shotgun (WGS) entry which is preliminary data.</text>
</comment>
<feature type="transmembrane region" description="Helical" evidence="2">
    <location>
        <begin position="78"/>
        <end position="98"/>
    </location>
</feature>
<feature type="transmembrane region" description="Helical" evidence="2">
    <location>
        <begin position="212"/>
        <end position="230"/>
    </location>
</feature>
<feature type="transmembrane region" description="Helical" evidence="2">
    <location>
        <begin position="369"/>
        <end position="391"/>
    </location>
</feature>
<evidence type="ECO:0008006" key="5">
    <source>
        <dbReference type="Google" id="ProtNLM"/>
    </source>
</evidence>
<dbReference type="EMBL" id="BRXY01000247">
    <property type="protein sequence ID" value="GMH80587.1"/>
    <property type="molecule type" value="Genomic_DNA"/>
</dbReference>
<name>A0A9W7B3S2_9STRA</name>
<organism evidence="3 4">
    <name type="scientific">Triparma strigata</name>
    <dbReference type="NCBI Taxonomy" id="1606541"/>
    <lineage>
        <taxon>Eukaryota</taxon>
        <taxon>Sar</taxon>
        <taxon>Stramenopiles</taxon>
        <taxon>Ochrophyta</taxon>
        <taxon>Bolidophyceae</taxon>
        <taxon>Parmales</taxon>
        <taxon>Triparmaceae</taxon>
        <taxon>Triparma</taxon>
    </lineage>
</organism>
<dbReference type="GO" id="GO:0015098">
    <property type="term" value="F:molybdate ion transmembrane transporter activity"/>
    <property type="evidence" value="ECO:0007669"/>
    <property type="project" value="InterPro"/>
</dbReference>
<evidence type="ECO:0000313" key="3">
    <source>
        <dbReference type="EMBL" id="GMH80587.1"/>
    </source>
</evidence>
<gene>
    <name evidence="3" type="ORF">TrST_g626</name>
</gene>
<feature type="transmembrane region" description="Helical" evidence="2">
    <location>
        <begin position="397"/>
        <end position="419"/>
    </location>
</feature>
<dbReference type="PANTHER" id="PTHR31970">
    <property type="match status" value="1"/>
</dbReference>
<dbReference type="Pfam" id="PF16983">
    <property type="entry name" value="MFS_MOT1"/>
    <property type="match status" value="2"/>
</dbReference>
<protein>
    <recommendedName>
        <fullName evidence="5">Sulfate transporter</fullName>
    </recommendedName>
</protein>
<reference evidence="4" key="1">
    <citation type="journal article" date="2023" name="Commun. Biol.">
        <title>Genome analysis of Parmales, the sister group of diatoms, reveals the evolutionary specialization of diatoms from phago-mixotrophs to photoautotrophs.</title>
        <authorList>
            <person name="Ban H."/>
            <person name="Sato S."/>
            <person name="Yoshikawa S."/>
            <person name="Yamada K."/>
            <person name="Nakamura Y."/>
            <person name="Ichinomiya M."/>
            <person name="Sato N."/>
            <person name="Blanc-Mathieu R."/>
            <person name="Endo H."/>
            <person name="Kuwata A."/>
            <person name="Ogata H."/>
        </authorList>
    </citation>
    <scope>NUCLEOTIDE SEQUENCE [LARGE SCALE GENOMIC DNA]</scope>
    <source>
        <strain evidence="4">NIES 3701</strain>
    </source>
</reference>
<sequence>MATNVAPPHLARRTATSKITTFASDIFRTVPLIHDIPLALSRLKSFPRRLTLSEVSGSFGDFGTFIPLTIALSRSGAISLPPAIFFAGLSNILAGLAWDLPMPVQPMKSIAAAAVVEQLSRSSVTASGILVGSMLILLSITNLIEVINMIVPVTVVSGLQLGLGIKLSSLGISMVTDLPFASQIDCGLLGVLSAILGVVLLKNEASTLENKIKLLPPAAVTLFLIALTLASIELKINGDDPLYDLPLKMFGPSVVYWAVDGINPSDWREGFFNLALPQLPLTTLNSVVSVAALASTLYPERRKPPHPQTRRSSRHKISTDDNVLSRREVAMSVGLLNSIFCLFGGMPNCHGAGGLAGQHRFGARNGTSVIFLGILKITIAIFFGASALTFFEAIPSSILGVLLAIAGAELGLTGLLLTFKDIHVSSPDSKTKLFVLMCTTVVIVGTGKTQYGVLAGLVAYVFYGDGFEEYKKLLQWARQPTPAATSEEMEDVTTHIEVDEEDDKNDEV</sequence>
<evidence type="ECO:0000256" key="1">
    <source>
        <dbReference type="SAM" id="MobiDB-lite"/>
    </source>
</evidence>